<evidence type="ECO:0000313" key="2">
    <source>
        <dbReference type="EMBL" id="CAD6265534.1"/>
    </source>
</evidence>
<keyword evidence="3" id="KW-1185">Reference proteome</keyword>
<organism evidence="2 3">
    <name type="scientific">Miscanthus lutarioriparius</name>
    <dbReference type="NCBI Taxonomy" id="422564"/>
    <lineage>
        <taxon>Eukaryota</taxon>
        <taxon>Viridiplantae</taxon>
        <taxon>Streptophyta</taxon>
        <taxon>Embryophyta</taxon>
        <taxon>Tracheophyta</taxon>
        <taxon>Spermatophyta</taxon>
        <taxon>Magnoliopsida</taxon>
        <taxon>Liliopsida</taxon>
        <taxon>Poales</taxon>
        <taxon>Poaceae</taxon>
        <taxon>PACMAD clade</taxon>
        <taxon>Panicoideae</taxon>
        <taxon>Andropogonodae</taxon>
        <taxon>Andropogoneae</taxon>
        <taxon>Saccharinae</taxon>
        <taxon>Miscanthus</taxon>
    </lineage>
</organism>
<dbReference type="EMBL" id="CAJGYO010000013">
    <property type="protein sequence ID" value="CAD6265534.1"/>
    <property type="molecule type" value="Genomic_DNA"/>
</dbReference>
<evidence type="ECO:0000313" key="3">
    <source>
        <dbReference type="Proteomes" id="UP000604825"/>
    </source>
</evidence>
<name>A0A811R689_9POAL</name>
<gene>
    <name evidence="2" type="ORF">NCGR_LOCUS48839</name>
</gene>
<sequence length="118" mass="13493">MAFTMTNEENENINHDNLYELSNTELSTGLLDLIQALPEPYKLKNMYIPNSEVSYLEHTHVETRHKDQQVLDIGRTNHKDSSFDLHGQEQQGHASDLDTRSKGKSASTFQIRPPILLT</sequence>
<reference evidence="2" key="1">
    <citation type="submission" date="2020-10" db="EMBL/GenBank/DDBJ databases">
        <authorList>
            <person name="Han B."/>
            <person name="Lu T."/>
            <person name="Zhao Q."/>
            <person name="Huang X."/>
            <person name="Zhao Y."/>
        </authorList>
    </citation>
    <scope>NUCLEOTIDE SEQUENCE</scope>
</reference>
<comment type="caution">
    <text evidence="2">The sequence shown here is derived from an EMBL/GenBank/DDBJ whole genome shotgun (WGS) entry which is preliminary data.</text>
</comment>
<protein>
    <submittedName>
        <fullName evidence="2">Uncharacterized protein</fullName>
    </submittedName>
</protein>
<dbReference type="AlphaFoldDB" id="A0A811R689"/>
<feature type="compositionally biased region" description="Basic and acidic residues" evidence="1">
    <location>
        <begin position="73"/>
        <end position="87"/>
    </location>
</feature>
<dbReference type="Proteomes" id="UP000604825">
    <property type="component" value="Unassembled WGS sequence"/>
</dbReference>
<accession>A0A811R689</accession>
<feature type="region of interest" description="Disordered" evidence="1">
    <location>
        <begin position="73"/>
        <end position="118"/>
    </location>
</feature>
<proteinExistence type="predicted"/>
<evidence type="ECO:0000256" key="1">
    <source>
        <dbReference type="SAM" id="MobiDB-lite"/>
    </source>
</evidence>